<dbReference type="PATRIC" id="fig|1217675.3.peg.59"/>
<evidence type="ECO:0000313" key="2">
    <source>
        <dbReference type="Proteomes" id="UP000018438"/>
    </source>
</evidence>
<accession>N8WRI4</accession>
<dbReference type="EMBL" id="APPI01000003">
    <property type="protein sequence ID" value="ENV14717.1"/>
    <property type="molecule type" value="Genomic_DNA"/>
</dbReference>
<name>N8WRI4_9GAMM</name>
<comment type="caution">
    <text evidence="1">The sequence shown here is derived from an EMBL/GenBank/DDBJ whole genome shotgun (WGS) entry which is preliminary data.</text>
</comment>
<dbReference type="AlphaFoldDB" id="N8WRI4"/>
<sequence>MSWSIGYCSNHKRDIGYGVPAPCDHPGCNVIIDRGMGYLCCENIHHSVSCGGYFCAEHRDNYVYADEVPDMDDEELEALGLDGSEAEEDDDDGVIACRHRIEPRKEAVEWLEFMLSNESWQKWRELNPERVQHFKERLANKGELLYVIVDPYEEKE</sequence>
<protein>
    <submittedName>
        <fullName evidence="1">Uncharacterized protein</fullName>
    </submittedName>
</protein>
<organism evidence="1 2">
    <name type="scientific">Acinetobacter schindleri NIPH 900</name>
    <dbReference type="NCBI Taxonomy" id="1217675"/>
    <lineage>
        <taxon>Bacteria</taxon>
        <taxon>Pseudomonadati</taxon>
        <taxon>Pseudomonadota</taxon>
        <taxon>Gammaproteobacteria</taxon>
        <taxon>Moraxellales</taxon>
        <taxon>Moraxellaceae</taxon>
        <taxon>Acinetobacter</taxon>
    </lineage>
</organism>
<dbReference type="Proteomes" id="UP000018438">
    <property type="component" value="Unassembled WGS sequence"/>
</dbReference>
<dbReference type="HOGENOM" id="CLU_1977364_0_0_6"/>
<reference evidence="1 2" key="1">
    <citation type="submission" date="2013-02" db="EMBL/GenBank/DDBJ databases">
        <title>The Genome Sequence of Acinetobacter schindleri NIPH 900.</title>
        <authorList>
            <consortium name="The Broad Institute Genome Sequencing Platform"/>
            <consortium name="The Broad Institute Genome Sequencing Center for Infectious Disease"/>
            <person name="Cerqueira G."/>
            <person name="Feldgarden M."/>
            <person name="Courvalin P."/>
            <person name="Perichon B."/>
            <person name="Grillot-Courvalin C."/>
            <person name="Clermont D."/>
            <person name="Rocha E."/>
            <person name="Yoon E.-J."/>
            <person name="Nemec A."/>
            <person name="Walker B."/>
            <person name="Young S.K."/>
            <person name="Zeng Q."/>
            <person name="Gargeya S."/>
            <person name="Fitzgerald M."/>
            <person name="Haas B."/>
            <person name="Abouelleil A."/>
            <person name="Alvarado L."/>
            <person name="Arachchi H.M."/>
            <person name="Berlin A.M."/>
            <person name="Chapman S.B."/>
            <person name="Dewar J."/>
            <person name="Goldberg J."/>
            <person name="Griggs A."/>
            <person name="Gujja S."/>
            <person name="Hansen M."/>
            <person name="Howarth C."/>
            <person name="Imamovic A."/>
            <person name="Larimer J."/>
            <person name="McCowan C."/>
            <person name="Murphy C."/>
            <person name="Neiman D."/>
            <person name="Pearson M."/>
            <person name="Priest M."/>
            <person name="Roberts A."/>
            <person name="Saif S."/>
            <person name="Shea T."/>
            <person name="Sisk P."/>
            <person name="Sykes S."/>
            <person name="Wortman J."/>
            <person name="Nusbaum C."/>
            <person name="Birren B."/>
        </authorList>
    </citation>
    <scope>NUCLEOTIDE SEQUENCE [LARGE SCALE GENOMIC DNA]</scope>
    <source>
        <strain evidence="1 2">NIPH 900</strain>
    </source>
</reference>
<gene>
    <name evidence="1" type="ORF">F965_00063</name>
</gene>
<dbReference type="RefSeq" id="WP_004811461.1">
    <property type="nucleotide sequence ID" value="NZ_KB849446.1"/>
</dbReference>
<keyword evidence="2" id="KW-1185">Reference proteome</keyword>
<evidence type="ECO:0000313" key="1">
    <source>
        <dbReference type="EMBL" id="ENV14717.1"/>
    </source>
</evidence>
<proteinExistence type="predicted"/>